<reference evidence="14" key="1">
    <citation type="journal article" date="2023" name="PLoS Negl. Trop. Dis.">
        <title>A genome sequence for Biomphalaria pfeifferi, the major vector snail for the human-infecting parasite Schistosoma mansoni.</title>
        <authorList>
            <person name="Bu L."/>
            <person name="Lu L."/>
            <person name="Laidemitt M.R."/>
            <person name="Zhang S.M."/>
            <person name="Mutuku M."/>
            <person name="Mkoji G."/>
            <person name="Steinauer M."/>
            <person name="Loker E.S."/>
        </authorList>
    </citation>
    <scope>NUCLEOTIDE SEQUENCE</scope>
    <source>
        <strain evidence="14">KasaAsao</strain>
    </source>
</reference>
<evidence type="ECO:0000256" key="4">
    <source>
        <dbReference type="ARBA" id="ARBA00022729"/>
    </source>
</evidence>
<dbReference type="PROSITE" id="PS51829">
    <property type="entry name" value="P_HOMO_B"/>
    <property type="match status" value="1"/>
</dbReference>
<evidence type="ECO:0000256" key="9">
    <source>
        <dbReference type="ARBA" id="ARBA00023180"/>
    </source>
</evidence>
<dbReference type="EMBL" id="JASAOG010000274">
    <property type="protein sequence ID" value="KAK0041467.1"/>
    <property type="molecule type" value="Genomic_DNA"/>
</dbReference>
<dbReference type="Proteomes" id="UP001233172">
    <property type="component" value="Unassembled WGS sequence"/>
</dbReference>
<dbReference type="InterPro" id="IPR034182">
    <property type="entry name" value="Kexin/furin"/>
</dbReference>
<evidence type="ECO:0000256" key="5">
    <source>
        <dbReference type="ARBA" id="ARBA00022801"/>
    </source>
</evidence>
<evidence type="ECO:0000259" key="13">
    <source>
        <dbReference type="PROSITE" id="PS51829"/>
    </source>
</evidence>
<keyword evidence="4 12" id="KW-0732">Signal</keyword>
<dbReference type="InterPro" id="IPR000209">
    <property type="entry name" value="Peptidase_S8/S53_dom"/>
</dbReference>
<keyword evidence="3" id="KW-0165">Cleavage on pair of basic residues</keyword>
<evidence type="ECO:0000256" key="6">
    <source>
        <dbReference type="ARBA" id="ARBA00022825"/>
    </source>
</evidence>
<sequence>MLLMLSGLISILPVLLPSAAAEHIFLNQFAVQLKHGDKANAEDIAREYGFLVKAEIACIAAYIFEHQSVPPRSKRSSEQHINILRQDTRIQHVQQEVILHRVKRHPPARETSRHVAHRDVDIPSRANISFSDPKFKNMWYLVNEGSDGDIDINIAVVWEKGFTGKGIVVSILDDGIDYTHPDLANNYDPKASTDLNDRTDLFHDPMPNKSNIDNSHGTRCAGEVAAAANNGICGVGVAFEANIAGVRLLDGIITDGLEAEALTFKHDYIDIYSASWGPSDDGAVMTEPGHLTVQAFQYGVDHGRQGLGSIFVWATGNGGLHLDNCNADGYVSRPETLAVGSVNNRGKSPFYSENCTAILVVVPSGVDIMDGQNKSKVITTDINNGCLETFEGTSSAAPLAAGCIANVLQANRNLTWRDIQHITVRAARIPSADDSWTINGAGHHVSPQFGFGLMDCGQMVHLAQTWKAVPQRKLCQLASPKIVNRRLSKLSNIQEVITVDGCQSEKLNRIDSIEHVQVYIKMYTEDRGSIMISLTSPSLTRSVLLAPRPKDSFHGDWEYTFMTVHHWDEKPVGDWIIDFQGTTSSSYTRDSKIKQTSSRDVHINKALDSDSVAVVFSWNLILWGTFTNRQDTGPFTNHKATYPTVQNLEALRKRELELSKKIILKKSDNQPIVEKISNSLVGVFSENNEETPKDHIQKRILEKNPLNKYSLNEIEALTDNITDILVDLFKTNT</sequence>
<accession>A0AAD8ATC1</accession>
<evidence type="ECO:0000256" key="10">
    <source>
        <dbReference type="PIRSR" id="PIRSR615500-1"/>
    </source>
</evidence>
<dbReference type="InterPro" id="IPR002884">
    <property type="entry name" value="P_dom"/>
</dbReference>
<keyword evidence="7" id="KW-0865">Zymogen</keyword>
<evidence type="ECO:0000256" key="1">
    <source>
        <dbReference type="ARBA" id="ARBA00005325"/>
    </source>
</evidence>
<feature type="domain" description="P/Homo B" evidence="13">
    <location>
        <begin position="468"/>
        <end position="628"/>
    </location>
</feature>
<dbReference type="InterPro" id="IPR022398">
    <property type="entry name" value="Peptidase_S8_His-AS"/>
</dbReference>
<organism evidence="14 15">
    <name type="scientific">Biomphalaria pfeifferi</name>
    <name type="common">Bloodfluke planorb</name>
    <name type="synonym">Freshwater snail</name>
    <dbReference type="NCBI Taxonomy" id="112525"/>
    <lineage>
        <taxon>Eukaryota</taxon>
        <taxon>Metazoa</taxon>
        <taxon>Spiralia</taxon>
        <taxon>Lophotrochozoa</taxon>
        <taxon>Mollusca</taxon>
        <taxon>Gastropoda</taxon>
        <taxon>Heterobranchia</taxon>
        <taxon>Euthyneura</taxon>
        <taxon>Panpulmonata</taxon>
        <taxon>Hygrophila</taxon>
        <taxon>Lymnaeoidea</taxon>
        <taxon>Planorbidae</taxon>
        <taxon>Biomphalaria</taxon>
    </lineage>
</organism>
<dbReference type="Pfam" id="PF01483">
    <property type="entry name" value="P_proprotein"/>
    <property type="match status" value="1"/>
</dbReference>
<keyword evidence="2 11" id="KW-0645">Protease</keyword>
<evidence type="ECO:0000256" key="11">
    <source>
        <dbReference type="PROSITE-ProRule" id="PRU01240"/>
    </source>
</evidence>
<dbReference type="InterPro" id="IPR023827">
    <property type="entry name" value="Peptidase_S8_Asp-AS"/>
</dbReference>
<dbReference type="SUPFAM" id="SSF52743">
    <property type="entry name" value="Subtilisin-like"/>
    <property type="match status" value="1"/>
</dbReference>
<evidence type="ECO:0000256" key="12">
    <source>
        <dbReference type="SAM" id="SignalP"/>
    </source>
</evidence>
<dbReference type="PROSITE" id="PS51892">
    <property type="entry name" value="SUBTILASE"/>
    <property type="match status" value="1"/>
</dbReference>
<dbReference type="CDD" id="cd04059">
    <property type="entry name" value="Peptidases_S8_Protein_convertases_Kexins_Furin-like"/>
    <property type="match status" value="1"/>
</dbReference>
<keyword evidence="15" id="KW-1185">Reference proteome</keyword>
<proteinExistence type="inferred from homology"/>
<dbReference type="PROSITE" id="PS00136">
    <property type="entry name" value="SUBTILASE_ASP"/>
    <property type="match status" value="1"/>
</dbReference>
<dbReference type="PRINTS" id="PR00723">
    <property type="entry name" value="SUBTILISIN"/>
</dbReference>
<dbReference type="InterPro" id="IPR008979">
    <property type="entry name" value="Galactose-bd-like_sf"/>
</dbReference>
<feature type="active site" description="Charge relay system" evidence="10 11">
    <location>
        <position position="216"/>
    </location>
</feature>
<dbReference type="Gene3D" id="2.60.120.260">
    <property type="entry name" value="Galactose-binding domain-like"/>
    <property type="match status" value="1"/>
</dbReference>
<dbReference type="Gene3D" id="3.30.70.850">
    <property type="entry name" value="Peptidase S8, pro-domain"/>
    <property type="match status" value="1"/>
</dbReference>
<name>A0AAD8ATC1_BIOPF</name>
<keyword evidence="5 11" id="KW-0378">Hydrolase</keyword>
<evidence type="ECO:0000256" key="3">
    <source>
        <dbReference type="ARBA" id="ARBA00022685"/>
    </source>
</evidence>
<feature type="active site" description="Charge relay system" evidence="10 11">
    <location>
        <position position="394"/>
    </location>
</feature>
<evidence type="ECO:0000256" key="2">
    <source>
        <dbReference type="ARBA" id="ARBA00022670"/>
    </source>
</evidence>
<dbReference type="PROSITE" id="PS00137">
    <property type="entry name" value="SUBTILASE_HIS"/>
    <property type="match status" value="1"/>
</dbReference>
<feature type="chain" id="PRO_5042206069" evidence="12">
    <location>
        <begin position="22"/>
        <end position="733"/>
    </location>
</feature>
<dbReference type="GO" id="GO:0004252">
    <property type="term" value="F:serine-type endopeptidase activity"/>
    <property type="evidence" value="ECO:0007669"/>
    <property type="project" value="UniProtKB-UniRule"/>
</dbReference>
<dbReference type="InterPro" id="IPR038466">
    <property type="entry name" value="S8_pro-domain_sf"/>
</dbReference>
<keyword evidence="6 11" id="KW-0720">Serine protease</keyword>
<evidence type="ECO:0000256" key="8">
    <source>
        <dbReference type="ARBA" id="ARBA00023157"/>
    </source>
</evidence>
<keyword evidence="8" id="KW-1015">Disulfide bond</keyword>
<dbReference type="PANTHER" id="PTHR42884">
    <property type="entry name" value="PROPROTEIN CONVERTASE SUBTILISIN/KEXIN-RELATED"/>
    <property type="match status" value="1"/>
</dbReference>
<dbReference type="InterPro" id="IPR032815">
    <property type="entry name" value="S8_pro-domain"/>
</dbReference>
<dbReference type="SUPFAM" id="SSF49785">
    <property type="entry name" value="Galactose-binding domain-like"/>
    <property type="match status" value="1"/>
</dbReference>
<dbReference type="GO" id="GO:0016485">
    <property type="term" value="P:protein processing"/>
    <property type="evidence" value="ECO:0007669"/>
    <property type="project" value="TreeGrafter"/>
</dbReference>
<dbReference type="FunFam" id="3.40.50.200:FF:000021">
    <property type="entry name" value="Proprotein convertase subtilisin/kexin type 5a"/>
    <property type="match status" value="1"/>
</dbReference>
<keyword evidence="9" id="KW-0325">Glycoprotein</keyword>
<dbReference type="InterPro" id="IPR015500">
    <property type="entry name" value="Peptidase_S8_subtilisin-rel"/>
</dbReference>
<evidence type="ECO:0000313" key="14">
    <source>
        <dbReference type="EMBL" id="KAK0041467.1"/>
    </source>
</evidence>
<evidence type="ECO:0000313" key="15">
    <source>
        <dbReference type="Proteomes" id="UP001233172"/>
    </source>
</evidence>
<feature type="active site" description="Charge relay system" evidence="10 11">
    <location>
        <position position="173"/>
    </location>
</feature>
<gene>
    <name evidence="14" type="ORF">Bpfe_029081</name>
</gene>
<dbReference type="PANTHER" id="PTHR42884:SF23">
    <property type="entry name" value="FURIN-LIKE PROTEASE 2"/>
    <property type="match status" value="1"/>
</dbReference>
<dbReference type="InterPro" id="IPR036852">
    <property type="entry name" value="Peptidase_S8/S53_dom_sf"/>
</dbReference>
<dbReference type="Pfam" id="PF00082">
    <property type="entry name" value="Peptidase_S8"/>
    <property type="match status" value="1"/>
</dbReference>
<dbReference type="GO" id="GO:0000139">
    <property type="term" value="C:Golgi membrane"/>
    <property type="evidence" value="ECO:0007669"/>
    <property type="project" value="TreeGrafter"/>
</dbReference>
<feature type="signal peptide" evidence="12">
    <location>
        <begin position="1"/>
        <end position="21"/>
    </location>
</feature>
<dbReference type="InterPro" id="IPR023828">
    <property type="entry name" value="Peptidase_S8_Ser-AS"/>
</dbReference>
<dbReference type="Pfam" id="PF16470">
    <property type="entry name" value="S8_pro-domain"/>
    <property type="match status" value="1"/>
</dbReference>
<comment type="caution">
    <text evidence="14">The sequence shown here is derived from an EMBL/GenBank/DDBJ whole genome shotgun (WGS) entry which is preliminary data.</text>
</comment>
<protein>
    <submittedName>
        <fullName evidence="14">PC3-like endoprotease variant B isoform X1</fullName>
    </submittedName>
</protein>
<dbReference type="Gene3D" id="3.40.50.200">
    <property type="entry name" value="Peptidase S8/S53 domain"/>
    <property type="match status" value="1"/>
</dbReference>
<dbReference type="SUPFAM" id="SSF54897">
    <property type="entry name" value="Protease propeptides/inhibitors"/>
    <property type="match status" value="1"/>
</dbReference>
<dbReference type="PROSITE" id="PS00138">
    <property type="entry name" value="SUBTILASE_SER"/>
    <property type="match status" value="1"/>
</dbReference>
<comment type="similarity">
    <text evidence="1">Belongs to the peptidase S8 family. Furin subfamily.</text>
</comment>
<dbReference type="AlphaFoldDB" id="A0AAD8ATC1"/>
<dbReference type="GO" id="GO:0005802">
    <property type="term" value="C:trans-Golgi network"/>
    <property type="evidence" value="ECO:0007669"/>
    <property type="project" value="TreeGrafter"/>
</dbReference>
<evidence type="ECO:0000256" key="7">
    <source>
        <dbReference type="ARBA" id="ARBA00023145"/>
    </source>
</evidence>
<reference evidence="14" key="2">
    <citation type="submission" date="2023-04" db="EMBL/GenBank/DDBJ databases">
        <authorList>
            <person name="Bu L."/>
            <person name="Lu L."/>
            <person name="Laidemitt M.R."/>
            <person name="Zhang S.M."/>
            <person name="Mutuku M."/>
            <person name="Mkoji G."/>
            <person name="Steinauer M."/>
            <person name="Loker E.S."/>
        </authorList>
    </citation>
    <scope>NUCLEOTIDE SEQUENCE</scope>
    <source>
        <strain evidence="14">KasaAsao</strain>
        <tissue evidence="14">Whole Snail</tissue>
    </source>
</reference>